<reference evidence="1" key="2">
    <citation type="submission" date="2023-02" db="EMBL/GenBank/DDBJ databases">
        <authorList>
            <person name="Lu C.-H."/>
        </authorList>
    </citation>
    <scope>NUCLEOTIDE SEQUENCE</scope>
    <source>
        <strain evidence="1">22TCCZM01-4</strain>
    </source>
</reference>
<protein>
    <submittedName>
        <fullName evidence="1">Transcriptional regulator</fullName>
    </submittedName>
</protein>
<name>A0AAE3I219_9RALS</name>
<proteinExistence type="predicted"/>
<organism evidence="1 2">
    <name type="scientific">Ralstonia mojiangensis</name>
    <dbReference type="NCBI Taxonomy" id="2953895"/>
    <lineage>
        <taxon>Bacteria</taxon>
        <taxon>Pseudomonadati</taxon>
        <taxon>Pseudomonadota</taxon>
        <taxon>Betaproteobacteria</taxon>
        <taxon>Burkholderiales</taxon>
        <taxon>Burkholderiaceae</taxon>
        <taxon>Ralstonia</taxon>
    </lineage>
</organism>
<reference evidence="1" key="1">
    <citation type="journal article" date="2023" name="Front. Microbiol.">
        <title>Ralstonia chuxiongensis sp. nov., Ralstonia mojiangensis sp. nov., and Ralstonia soli sp. nov., isolated from tobacco fields, are three novel species in the family Burkholderiaceae.</title>
        <authorList>
            <person name="Lu C.H."/>
            <person name="Zhang Y.Y."/>
            <person name="Jiang N."/>
            <person name="Chen W."/>
            <person name="Shao X."/>
            <person name="Zhao Z.M."/>
            <person name="Lu W.L."/>
            <person name="Hu X."/>
            <person name="Xi Y.X."/>
            <person name="Zou S.Y."/>
            <person name="Wei Q.J."/>
            <person name="Lin Z.L."/>
            <person name="Gong L."/>
            <person name="Gai X.T."/>
            <person name="Zhang L.Q."/>
            <person name="Li J.Y."/>
            <person name="Jin Y."/>
            <person name="Xia Z.Y."/>
        </authorList>
    </citation>
    <scope>NUCLEOTIDE SEQUENCE</scope>
    <source>
        <strain evidence="1">22TCCZM01-4</strain>
    </source>
</reference>
<evidence type="ECO:0000313" key="1">
    <source>
        <dbReference type="EMBL" id="MCT7315247.1"/>
    </source>
</evidence>
<comment type="caution">
    <text evidence="1">The sequence shown here is derived from an EMBL/GenBank/DDBJ whole genome shotgun (WGS) entry which is preliminary data.</text>
</comment>
<dbReference type="EMBL" id="JAOCQJ010000001">
    <property type="protein sequence ID" value="MCT7315247.1"/>
    <property type="molecule type" value="Genomic_DNA"/>
</dbReference>
<gene>
    <name evidence="1" type="ORF">N5I87_04465</name>
</gene>
<evidence type="ECO:0000313" key="2">
    <source>
        <dbReference type="Proteomes" id="UP001164374"/>
    </source>
</evidence>
<dbReference type="AlphaFoldDB" id="A0AAE3I219"/>
<sequence>MNTGRAPTPQRLTERCSLYDFAAIHAWIANPVSYSAVSGGDAPHLHKPNA</sequence>
<dbReference type="Proteomes" id="UP001164374">
    <property type="component" value="Unassembled WGS sequence"/>
</dbReference>
<dbReference type="RefSeq" id="WP_260798589.1">
    <property type="nucleotide sequence ID" value="NZ_JAOCQJ010000001.1"/>
</dbReference>
<accession>A0AAE3I219</accession>